<proteinExistence type="predicted"/>
<reference evidence="3 4" key="1">
    <citation type="submission" date="2022-12" db="EMBL/GenBank/DDBJ databases">
        <title>Chromosome-level genome of Tegillarca granosa.</title>
        <authorList>
            <person name="Kim J."/>
        </authorList>
    </citation>
    <scope>NUCLEOTIDE SEQUENCE [LARGE SCALE GENOMIC DNA]</scope>
    <source>
        <strain evidence="3">Teg-2019</strain>
        <tissue evidence="3">Adductor muscle</tissue>
    </source>
</reference>
<accession>A0ABQ9ENF8</accession>
<evidence type="ECO:0000313" key="3">
    <source>
        <dbReference type="EMBL" id="KAJ8304920.1"/>
    </source>
</evidence>
<gene>
    <name evidence="3" type="ORF">KUTeg_018503</name>
</gene>
<sequence length="405" mass="45380">MLNIEARKTHGFFRNTTHLNGNLQVKPYCLKMATLCVTCLLVFLFCAYTTLAVNPGIKARVTTGAVNQVNQIALNLLVSKIQGSRVDDQKGKAHHVHYELSNLMVTRFVKPQASVTFAPSKGKVISDHGHFDVKVLRISFSLTIGIGADANVSYDFLGNFTFDYRLLSKPAIQKNYVEFYNKVPVEDRSYFNTTCKGGKCIGTLIPQIAKRYPNQQVYLKLSMSSMPNISINGFMPRTGIYVRPKLCTFADIKLGTLKKHFEEAYLCRCFLNVLQTITLAGNFSISKQKIFATIEKTTVKSKVSNSSIGTINALTLLLIDTTVNGLMKTELKGAFNRLCQKGKTLINTWTLDFADDIELSGCSRNLKFSCIRSFCKSNPQNNKNRFDFISERQIGKNGFLAIEIY</sequence>
<comment type="caution">
    <text evidence="3">The sequence shown here is derived from an EMBL/GenBank/DDBJ whole genome shotgun (WGS) entry which is preliminary data.</text>
</comment>
<dbReference type="Pfam" id="PF02886">
    <property type="entry name" value="LBP_BPI_CETP_C"/>
    <property type="match status" value="1"/>
</dbReference>
<organism evidence="3 4">
    <name type="scientific">Tegillarca granosa</name>
    <name type="common">Malaysian cockle</name>
    <name type="synonym">Anadara granosa</name>
    <dbReference type="NCBI Taxonomy" id="220873"/>
    <lineage>
        <taxon>Eukaryota</taxon>
        <taxon>Metazoa</taxon>
        <taxon>Spiralia</taxon>
        <taxon>Lophotrochozoa</taxon>
        <taxon>Mollusca</taxon>
        <taxon>Bivalvia</taxon>
        <taxon>Autobranchia</taxon>
        <taxon>Pteriomorphia</taxon>
        <taxon>Arcoida</taxon>
        <taxon>Arcoidea</taxon>
        <taxon>Arcidae</taxon>
        <taxon>Tegillarca</taxon>
    </lineage>
</organism>
<feature type="domain" description="Lipid-binding serum glycoprotein C-terminal" evidence="2">
    <location>
        <begin position="197"/>
        <end position="353"/>
    </location>
</feature>
<dbReference type="PANTHER" id="PTHR10504">
    <property type="entry name" value="BACTERICIDAL PERMEABILITY-INCREASING BPI PROTEIN-RELATED"/>
    <property type="match status" value="1"/>
</dbReference>
<keyword evidence="1" id="KW-0812">Transmembrane</keyword>
<dbReference type="InterPro" id="IPR032942">
    <property type="entry name" value="BPI/LBP/Plunc"/>
</dbReference>
<dbReference type="Gene3D" id="3.15.10.10">
    <property type="entry name" value="Bactericidal permeability-increasing protein, domain 1"/>
    <property type="match status" value="1"/>
</dbReference>
<dbReference type="Proteomes" id="UP001217089">
    <property type="component" value="Unassembled WGS sequence"/>
</dbReference>
<dbReference type="EMBL" id="JARBDR010000903">
    <property type="protein sequence ID" value="KAJ8304920.1"/>
    <property type="molecule type" value="Genomic_DNA"/>
</dbReference>
<dbReference type="SUPFAM" id="SSF55394">
    <property type="entry name" value="Bactericidal permeability-increasing protein, BPI"/>
    <property type="match status" value="2"/>
</dbReference>
<protein>
    <recommendedName>
        <fullName evidence="2">Lipid-binding serum glycoprotein C-terminal domain-containing protein</fullName>
    </recommendedName>
</protein>
<name>A0ABQ9ENF8_TEGGR</name>
<dbReference type="PANTHER" id="PTHR10504:SF131">
    <property type="entry name" value="BPI2 DOMAIN-CONTAINING PROTEIN"/>
    <property type="match status" value="1"/>
</dbReference>
<evidence type="ECO:0000313" key="4">
    <source>
        <dbReference type="Proteomes" id="UP001217089"/>
    </source>
</evidence>
<evidence type="ECO:0000256" key="1">
    <source>
        <dbReference type="SAM" id="Phobius"/>
    </source>
</evidence>
<evidence type="ECO:0000259" key="2">
    <source>
        <dbReference type="Pfam" id="PF02886"/>
    </source>
</evidence>
<dbReference type="Gene3D" id="3.15.20.10">
    <property type="entry name" value="Bactericidal permeability-increasing protein, domain 2"/>
    <property type="match status" value="1"/>
</dbReference>
<feature type="transmembrane region" description="Helical" evidence="1">
    <location>
        <begin position="28"/>
        <end position="51"/>
    </location>
</feature>
<keyword evidence="1" id="KW-1133">Transmembrane helix</keyword>
<dbReference type="InterPro" id="IPR001124">
    <property type="entry name" value="Lipid-bd_serum_glycop_C"/>
</dbReference>
<keyword evidence="1" id="KW-0472">Membrane</keyword>
<dbReference type="InterPro" id="IPR017943">
    <property type="entry name" value="Bactericidal_perm-incr_a/b_dom"/>
</dbReference>
<keyword evidence="4" id="KW-1185">Reference proteome</keyword>